<dbReference type="STRING" id="58919.A0A316ZIT9"/>
<dbReference type="GO" id="GO:0045040">
    <property type="term" value="P:protein insertion into mitochondrial outer membrane"/>
    <property type="evidence" value="ECO:0007669"/>
    <property type="project" value="InterPro"/>
</dbReference>
<feature type="region of interest" description="Disordered" evidence="1">
    <location>
        <begin position="1"/>
        <end position="24"/>
    </location>
</feature>
<dbReference type="GeneID" id="37272487"/>
<dbReference type="EMBL" id="KZ819284">
    <property type="protein sequence ID" value="PWO00945.1"/>
    <property type="molecule type" value="Genomic_DNA"/>
</dbReference>
<name>A0A316ZIT9_9BASI</name>
<dbReference type="RefSeq" id="XP_025601223.1">
    <property type="nucleotide sequence ID" value="XM_025744943.1"/>
</dbReference>
<dbReference type="Pfam" id="PF19117">
    <property type="entry name" value="Mim2"/>
    <property type="match status" value="1"/>
</dbReference>
<dbReference type="InterPro" id="IPR037652">
    <property type="entry name" value="Mim2"/>
</dbReference>
<gene>
    <name evidence="2" type="ORF">FA09DRAFT_358294</name>
</gene>
<dbReference type="OrthoDB" id="5555533at2759"/>
<evidence type="ECO:0000313" key="3">
    <source>
        <dbReference type="Proteomes" id="UP000245946"/>
    </source>
</evidence>
<accession>A0A316ZIT9</accession>
<proteinExistence type="predicted"/>
<feature type="compositionally biased region" description="Polar residues" evidence="1">
    <location>
        <begin position="9"/>
        <end position="24"/>
    </location>
</feature>
<protein>
    <submittedName>
        <fullName evidence="2">Uncharacterized protein</fullName>
    </submittedName>
</protein>
<dbReference type="PANTHER" id="PTHR28230:SF1">
    <property type="entry name" value="MITOCHONDRIAL IMPORT PROTEIN 2"/>
    <property type="match status" value="1"/>
</dbReference>
<evidence type="ECO:0000313" key="2">
    <source>
        <dbReference type="EMBL" id="PWO00945.1"/>
    </source>
</evidence>
<dbReference type="GO" id="GO:0005741">
    <property type="term" value="C:mitochondrial outer membrane"/>
    <property type="evidence" value="ECO:0007669"/>
    <property type="project" value="TreeGrafter"/>
</dbReference>
<dbReference type="GO" id="GO:0070096">
    <property type="term" value="P:mitochondrial outer membrane translocase complex assembly"/>
    <property type="evidence" value="ECO:0007669"/>
    <property type="project" value="InterPro"/>
</dbReference>
<organism evidence="2 3">
    <name type="scientific">Tilletiopsis washingtonensis</name>
    <dbReference type="NCBI Taxonomy" id="58919"/>
    <lineage>
        <taxon>Eukaryota</taxon>
        <taxon>Fungi</taxon>
        <taxon>Dikarya</taxon>
        <taxon>Basidiomycota</taxon>
        <taxon>Ustilaginomycotina</taxon>
        <taxon>Exobasidiomycetes</taxon>
        <taxon>Entylomatales</taxon>
        <taxon>Entylomatales incertae sedis</taxon>
        <taxon>Tilletiopsis</taxon>
    </lineage>
</organism>
<keyword evidence="3" id="KW-1185">Reference proteome</keyword>
<evidence type="ECO:0000256" key="1">
    <source>
        <dbReference type="SAM" id="MobiDB-lite"/>
    </source>
</evidence>
<dbReference type="AlphaFoldDB" id="A0A316ZIT9"/>
<dbReference type="Proteomes" id="UP000245946">
    <property type="component" value="Unassembled WGS sequence"/>
</dbReference>
<sequence>MAARPAAARTSSVTSYVSNASDISLGSDDSWELEQRRLAQAEWEEGLRQLHLACQVMVLPFFGKWMGRKWAYWIFTRYQQHGFSATLFGVSWLTPWVPTSAVPGPIAVLAGLEQ</sequence>
<reference evidence="2 3" key="1">
    <citation type="journal article" date="2018" name="Mol. Biol. Evol.">
        <title>Broad Genomic Sampling Reveals a Smut Pathogenic Ancestry of the Fungal Clade Ustilaginomycotina.</title>
        <authorList>
            <person name="Kijpornyongpan T."/>
            <person name="Mondo S.J."/>
            <person name="Barry K."/>
            <person name="Sandor L."/>
            <person name="Lee J."/>
            <person name="Lipzen A."/>
            <person name="Pangilinan J."/>
            <person name="LaButti K."/>
            <person name="Hainaut M."/>
            <person name="Henrissat B."/>
            <person name="Grigoriev I.V."/>
            <person name="Spatafora J.W."/>
            <person name="Aime M.C."/>
        </authorList>
    </citation>
    <scope>NUCLEOTIDE SEQUENCE [LARGE SCALE GENOMIC DNA]</scope>
    <source>
        <strain evidence="2 3">MCA 4186</strain>
    </source>
</reference>
<dbReference type="PANTHER" id="PTHR28230">
    <property type="entry name" value="CHROMOSOME 1, WHOLE GENOME SHOTGUN SEQUENCE"/>
    <property type="match status" value="1"/>
</dbReference>